<evidence type="ECO:0000259" key="7">
    <source>
        <dbReference type="PROSITE" id="PS50059"/>
    </source>
</evidence>
<name>A0A1I5ZIM8_HYMAR</name>
<dbReference type="InterPro" id="IPR046357">
    <property type="entry name" value="PPIase_dom_sf"/>
</dbReference>
<proteinExistence type="predicted"/>
<evidence type="ECO:0000256" key="6">
    <source>
        <dbReference type="SAM" id="SignalP"/>
    </source>
</evidence>
<keyword evidence="9" id="KW-1185">Reference proteome</keyword>
<evidence type="ECO:0000313" key="9">
    <source>
        <dbReference type="Proteomes" id="UP000199029"/>
    </source>
</evidence>
<feature type="signal peptide" evidence="6">
    <location>
        <begin position="1"/>
        <end position="29"/>
    </location>
</feature>
<dbReference type="GO" id="GO:0003755">
    <property type="term" value="F:peptidyl-prolyl cis-trans isomerase activity"/>
    <property type="evidence" value="ECO:0007669"/>
    <property type="project" value="UniProtKB-KW"/>
</dbReference>
<organism evidence="8 9">
    <name type="scientific">Hymenobacter arizonensis</name>
    <name type="common">Siccationidurans arizonensis</name>
    <dbReference type="NCBI Taxonomy" id="1227077"/>
    <lineage>
        <taxon>Bacteria</taxon>
        <taxon>Pseudomonadati</taxon>
        <taxon>Bacteroidota</taxon>
        <taxon>Cytophagia</taxon>
        <taxon>Cytophagales</taxon>
        <taxon>Hymenobacteraceae</taxon>
        <taxon>Hymenobacter</taxon>
    </lineage>
</organism>
<evidence type="ECO:0000256" key="2">
    <source>
        <dbReference type="ARBA" id="ARBA00013194"/>
    </source>
</evidence>
<comment type="catalytic activity">
    <reaction evidence="1 5">
        <text>[protein]-peptidylproline (omega=180) = [protein]-peptidylproline (omega=0)</text>
        <dbReference type="Rhea" id="RHEA:16237"/>
        <dbReference type="Rhea" id="RHEA-COMP:10747"/>
        <dbReference type="Rhea" id="RHEA-COMP:10748"/>
        <dbReference type="ChEBI" id="CHEBI:83833"/>
        <dbReference type="ChEBI" id="CHEBI:83834"/>
        <dbReference type="EC" id="5.2.1.8"/>
    </reaction>
</comment>
<keyword evidence="6" id="KW-0732">Signal</keyword>
<evidence type="ECO:0000256" key="3">
    <source>
        <dbReference type="ARBA" id="ARBA00023110"/>
    </source>
</evidence>
<dbReference type="STRING" id="1227077.SAMN04515668_2945"/>
<evidence type="ECO:0000256" key="4">
    <source>
        <dbReference type="ARBA" id="ARBA00023235"/>
    </source>
</evidence>
<keyword evidence="3 5" id="KW-0697">Rotamase</keyword>
<dbReference type="FunFam" id="3.10.50.40:FF:000006">
    <property type="entry name" value="Peptidyl-prolyl cis-trans isomerase"/>
    <property type="match status" value="1"/>
</dbReference>
<accession>A0A1I5ZIM8</accession>
<dbReference type="Pfam" id="PF00254">
    <property type="entry name" value="FKBP_C"/>
    <property type="match status" value="1"/>
</dbReference>
<evidence type="ECO:0000256" key="5">
    <source>
        <dbReference type="PROSITE-ProRule" id="PRU00277"/>
    </source>
</evidence>
<gene>
    <name evidence="8" type="ORF">SAMN04515668_2945</name>
</gene>
<dbReference type="PANTHER" id="PTHR10516:SF443">
    <property type="entry name" value="FK506-BINDING PROTEIN 59-RELATED"/>
    <property type="match status" value="1"/>
</dbReference>
<dbReference type="SUPFAM" id="SSF54534">
    <property type="entry name" value="FKBP-like"/>
    <property type="match status" value="1"/>
</dbReference>
<protein>
    <recommendedName>
        <fullName evidence="2 5">peptidylprolyl isomerase</fullName>
        <ecNumber evidence="2 5">5.2.1.8</ecNumber>
    </recommendedName>
</protein>
<feature type="chain" id="PRO_5011762636" description="peptidylprolyl isomerase" evidence="6">
    <location>
        <begin position="30"/>
        <end position="325"/>
    </location>
</feature>
<dbReference type="Gene3D" id="3.10.50.40">
    <property type="match status" value="1"/>
</dbReference>
<dbReference type="PROSITE" id="PS50059">
    <property type="entry name" value="FKBP_PPIASE"/>
    <property type="match status" value="1"/>
</dbReference>
<dbReference type="InterPro" id="IPR050689">
    <property type="entry name" value="FKBP-type_PPIase"/>
</dbReference>
<evidence type="ECO:0000313" key="8">
    <source>
        <dbReference type="EMBL" id="SFQ56295.1"/>
    </source>
</evidence>
<sequence>MHAASNFMMRYSLFSAVCALFAFLQSAHAQTPASGFSRLPSGTEYRLFRKDAAGRYQPRTLAPTDAPYATRAGQVLTVFMEFRTGRDSVLMKSRQMQPIPQPVPLPAQPVPGGMEEALGLLLPGDSAAFRFPADSLFAKTFRQPVPPFIRKSGNTMVVLASAQELFPMSEMPARAEKMKAQLAEQAQRQAVAQTAKDAAQIEAYLKKNKLVAKKTAGGTYYIITRPGKGALPQKGQTVRVLYRGTVLATGKEFDSSAKHGNEPIAFALGAGRVIAGWDQGIAMLTAGSKAVLLIPSPLAYGPRGAGADIPANAVLRFEVELVDFK</sequence>
<dbReference type="Proteomes" id="UP000199029">
    <property type="component" value="Unassembled WGS sequence"/>
</dbReference>
<dbReference type="AlphaFoldDB" id="A0A1I5ZIM8"/>
<dbReference type="InterPro" id="IPR001179">
    <property type="entry name" value="PPIase_FKBP_dom"/>
</dbReference>
<dbReference type="EC" id="5.2.1.8" evidence="2 5"/>
<feature type="domain" description="PPIase FKBP-type" evidence="7">
    <location>
        <begin position="235"/>
        <end position="325"/>
    </location>
</feature>
<dbReference type="EMBL" id="FOXS01000004">
    <property type="protein sequence ID" value="SFQ56295.1"/>
    <property type="molecule type" value="Genomic_DNA"/>
</dbReference>
<reference evidence="9" key="1">
    <citation type="submission" date="2016-10" db="EMBL/GenBank/DDBJ databases">
        <authorList>
            <person name="Varghese N."/>
            <person name="Submissions S."/>
        </authorList>
    </citation>
    <scope>NUCLEOTIDE SEQUENCE [LARGE SCALE GENOMIC DNA]</scope>
    <source>
        <strain evidence="9">OR362-8,ATCC BAA-1266,JCM 13504</strain>
    </source>
</reference>
<evidence type="ECO:0000256" key="1">
    <source>
        <dbReference type="ARBA" id="ARBA00000971"/>
    </source>
</evidence>
<dbReference type="PANTHER" id="PTHR10516">
    <property type="entry name" value="PEPTIDYL-PROLYL CIS-TRANS ISOMERASE"/>
    <property type="match status" value="1"/>
</dbReference>
<keyword evidence="4 5" id="KW-0413">Isomerase</keyword>